<dbReference type="InterPro" id="IPR015813">
    <property type="entry name" value="Pyrv/PenolPyrv_kinase-like_dom"/>
</dbReference>
<dbReference type="EC" id="2.7.1.40" evidence="4 13"/>
<organism evidence="16 17">
    <name type="scientific">Strawberry lethal yellows phytoplasma (CPA) str. NZSb11</name>
    <dbReference type="NCBI Taxonomy" id="980422"/>
    <lineage>
        <taxon>Bacteria</taxon>
        <taxon>Bacillati</taxon>
        <taxon>Mycoplasmatota</taxon>
        <taxon>Mollicutes</taxon>
        <taxon>Acholeplasmatales</taxon>
        <taxon>Acholeplasmataceae</taxon>
        <taxon>Candidatus Phytoplasma</taxon>
        <taxon>16SrXII (Stolbur group)</taxon>
    </lineage>
</organism>
<dbReference type="PANTHER" id="PTHR11817">
    <property type="entry name" value="PYRUVATE KINASE"/>
    <property type="match status" value="1"/>
</dbReference>
<dbReference type="AlphaFoldDB" id="R4RL18"/>
<evidence type="ECO:0000256" key="8">
    <source>
        <dbReference type="ARBA" id="ARBA00022777"/>
    </source>
</evidence>
<name>R4RL18_PHYAS</name>
<dbReference type="InterPro" id="IPR036918">
    <property type="entry name" value="Pyrv_Knase_C_sf"/>
</dbReference>
<evidence type="ECO:0000256" key="3">
    <source>
        <dbReference type="ARBA" id="ARBA00008663"/>
    </source>
</evidence>
<evidence type="ECO:0000256" key="5">
    <source>
        <dbReference type="ARBA" id="ARBA00022679"/>
    </source>
</evidence>
<evidence type="ECO:0000256" key="11">
    <source>
        <dbReference type="ARBA" id="ARBA00023152"/>
    </source>
</evidence>
<dbReference type="OrthoDB" id="9812123at2"/>
<dbReference type="Gene3D" id="2.40.33.10">
    <property type="entry name" value="PK beta-barrel domain-like"/>
    <property type="match status" value="1"/>
</dbReference>
<dbReference type="Proteomes" id="UP000013941">
    <property type="component" value="Chromosome"/>
</dbReference>
<sequence length="451" mass="51049">MNKTKIVCTLGPACRDKETLKQLVKNGLNVARFNFSHADYQNSEETLKMIQEINQELNTYVATMLDTKGPEIRTHNFAKPVEIQQNSEVRIAFTEVLGTEKNFSISYEQLYDDVTTSDLIFIDDGYLTLEVVAKDEQNKELITKANNTHLVKSRRGVNVPNIKLKMPYISEKDARDIAFACEKKYDFLALSFVRNASDVLEVRKILKEKQNDTIKIIAKIENQEGIDNLEEILLVVDGIMVARGDLGIEVPGELVPLYQTQMIQECLCAGKPVIVATQMLESMQRNPRPTKAEISDVWNAVLQGTTATMLSGESASGLYPEKSVSYMAKINHKAEEYLDYDLISNFYDPQNRVEYLAFSVIQMALKDQIHAIVVEDDLAYGYAFAKFRSKVPVFVKVKDLKSSTTLALNFSNFPFLTEAELMTKLNLLKSENQNNLVFAVIKKDSLTLKNF</sequence>
<evidence type="ECO:0000313" key="17">
    <source>
        <dbReference type="Proteomes" id="UP000013941"/>
    </source>
</evidence>
<keyword evidence="12 16" id="KW-0670">Pyruvate</keyword>
<comment type="cofactor">
    <cofactor evidence="1">
        <name>K(+)</name>
        <dbReference type="ChEBI" id="CHEBI:29103"/>
    </cofactor>
</comment>
<evidence type="ECO:0000256" key="7">
    <source>
        <dbReference type="ARBA" id="ARBA00022741"/>
    </source>
</evidence>
<evidence type="ECO:0000256" key="1">
    <source>
        <dbReference type="ARBA" id="ARBA00001958"/>
    </source>
</evidence>
<dbReference type="InterPro" id="IPR001697">
    <property type="entry name" value="Pyr_Knase"/>
</dbReference>
<comment type="catalytic activity">
    <reaction evidence="14">
        <text>pyruvate + ATP = phosphoenolpyruvate + ADP + H(+)</text>
        <dbReference type="Rhea" id="RHEA:18157"/>
        <dbReference type="ChEBI" id="CHEBI:15361"/>
        <dbReference type="ChEBI" id="CHEBI:15378"/>
        <dbReference type="ChEBI" id="CHEBI:30616"/>
        <dbReference type="ChEBI" id="CHEBI:58702"/>
        <dbReference type="ChEBI" id="CHEBI:456216"/>
        <dbReference type="EC" id="2.7.1.40"/>
    </reaction>
</comment>
<evidence type="ECO:0000256" key="9">
    <source>
        <dbReference type="ARBA" id="ARBA00022840"/>
    </source>
</evidence>
<dbReference type="NCBIfam" id="TIGR01064">
    <property type="entry name" value="pyruv_kin"/>
    <property type="match status" value="1"/>
</dbReference>
<comment type="similarity">
    <text evidence="3 14">Belongs to the pyruvate kinase family.</text>
</comment>
<keyword evidence="9" id="KW-0067">ATP-binding</keyword>
<evidence type="ECO:0000256" key="4">
    <source>
        <dbReference type="ARBA" id="ARBA00012142"/>
    </source>
</evidence>
<keyword evidence="7" id="KW-0547">Nucleotide-binding</keyword>
<dbReference type="InterPro" id="IPR018209">
    <property type="entry name" value="Pyrv_Knase_AS"/>
</dbReference>
<dbReference type="PRINTS" id="PR01050">
    <property type="entry name" value="PYRUVTKNASE"/>
</dbReference>
<dbReference type="InterPro" id="IPR040442">
    <property type="entry name" value="Pyrv_kinase-like_dom_sf"/>
</dbReference>
<dbReference type="PROSITE" id="PS00110">
    <property type="entry name" value="PYRUVATE_KINASE"/>
    <property type="match status" value="1"/>
</dbReference>
<comment type="pathway">
    <text evidence="2 14">Carbohydrate degradation; glycolysis; pyruvate from D-glyceraldehyde 3-phosphate: step 5/5.</text>
</comment>
<dbReference type="GO" id="GO:0016301">
    <property type="term" value="F:kinase activity"/>
    <property type="evidence" value="ECO:0007669"/>
    <property type="project" value="UniProtKB-KW"/>
</dbReference>
<gene>
    <name evidence="16" type="primary">pyk</name>
    <name evidence="16" type="ORF">SLY_0084</name>
</gene>
<dbReference type="RefSeq" id="WP_015637647.1">
    <property type="nucleotide sequence ID" value="NC_021236.1"/>
</dbReference>
<dbReference type="GO" id="GO:0005524">
    <property type="term" value="F:ATP binding"/>
    <property type="evidence" value="ECO:0007669"/>
    <property type="project" value="UniProtKB-KW"/>
</dbReference>
<keyword evidence="5 14" id="KW-0808">Transferase</keyword>
<dbReference type="GO" id="GO:0000287">
    <property type="term" value="F:magnesium ion binding"/>
    <property type="evidence" value="ECO:0007669"/>
    <property type="project" value="UniProtKB-UniRule"/>
</dbReference>
<accession>R4RL18</accession>
<dbReference type="SUPFAM" id="SSF50800">
    <property type="entry name" value="PK beta-barrel domain-like"/>
    <property type="match status" value="1"/>
</dbReference>
<feature type="domain" description="Pyruvate kinase barrel" evidence="15">
    <location>
        <begin position="2"/>
        <end position="324"/>
    </location>
</feature>
<dbReference type="FunFam" id="2.40.33.10:FF:000001">
    <property type="entry name" value="Pyruvate kinase"/>
    <property type="match status" value="1"/>
</dbReference>
<evidence type="ECO:0000256" key="2">
    <source>
        <dbReference type="ARBA" id="ARBA00004997"/>
    </source>
</evidence>
<keyword evidence="17" id="KW-1185">Reference proteome</keyword>
<evidence type="ECO:0000256" key="13">
    <source>
        <dbReference type="NCBIfam" id="TIGR01064"/>
    </source>
</evidence>
<evidence type="ECO:0000313" key="16">
    <source>
        <dbReference type="EMBL" id="AGL90010.1"/>
    </source>
</evidence>
<dbReference type="SUPFAM" id="SSF51621">
    <property type="entry name" value="Phosphoenolpyruvate/pyruvate domain"/>
    <property type="match status" value="1"/>
</dbReference>
<dbReference type="GO" id="GO:0004743">
    <property type="term" value="F:pyruvate kinase activity"/>
    <property type="evidence" value="ECO:0007669"/>
    <property type="project" value="UniProtKB-UniRule"/>
</dbReference>
<dbReference type="Gene3D" id="3.20.20.60">
    <property type="entry name" value="Phosphoenolpyruvate-binding domains"/>
    <property type="match status" value="1"/>
</dbReference>
<keyword evidence="10 14" id="KW-0460">Magnesium</keyword>
<evidence type="ECO:0000256" key="12">
    <source>
        <dbReference type="ARBA" id="ARBA00023317"/>
    </source>
</evidence>
<dbReference type="EMBL" id="CP002548">
    <property type="protein sequence ID" value="AGL90010.1"/>
    <property type="molecule type" value="Genomic_DNA"/>
</dbReference>
<evidence type="ECO:0000256" key="14">
    <source>
        <dbReference type="RuleBase" id="RU000504"/>
    </source>
</evidence>
<evidence type="ECO:0000256" key="10">
    <source>
        <dbReference type="ARBA" id="ARBA00022842"/>
    </source>
</evidence>
<dbReference type="GO" id="GO:0030955">
    <property type="term" value="F:potassium ion binding"/>
    <property type="evidence" value="ECO:0007669"/>
    <property type="project" value="UniProtKB-UniRule"/>
</dbReference>
<dbReference type="InterPro" id="IPR011037">
    <property type="entry name" value="Pyrv_Knase-like_insert_dom_sf"/>
</dbReference>
<evidence type="ECO:0000256" key="6">
    <source>
        <dbReference type="ARBA" id="ARBA00022723"/>
    </source>
</evidence>
<dbReference type="HOGENOM" id="CLU_015439_0_2_14"/>
<keyword evidence="8 14" id="KW-0418">Kinase</keyword>
<protein>
    <recommendedName>
        <fullName evidence="4 13">Pyruvate kinase</fullName>
        <ecNumber evidence="4 13">2.7.1.40</ecNumber>
    </recommendedName>
</protein>
<dbReference type="KEGG" id="nzs:SLY_0084"/>
<dbReference type="UniPathway" id="UPA00109">
    <property type="reaction ID" value="UER00188"/>
</dbReference>
<dbReference type="PATRIC" id="fig|980422.3.peg.78"/>
<dbReference type="Pfam" id="PF00224">
    <property type="entry name" value="PK"/>
    <property type="match status" value="1"/>
</dbReference>
<dbReference type="InterPro" id="IPR015793">
    <property type="entry name" value="Pyrv_Knase_brl"/>
</dbReference>
<keyword evidence="6" id="KW-0479">Metal-binding</keyword>
<dbReference type="Gene3D" id="3.40.1380.20">
    <property type="entry name" value="Pyruvate kinase, C-terminal domain"/>
    <property type="match status" value="1"/>
</dbReference>
<dbReference type="NCBIfam" id="NF004491">
    <property type="entry name" value="PRK05826.1"/>
    <property type="match status" value="1"/>
</dbReference>
<dbReference type="InterPro" id="IPR015806">
    <property type="entry name" value="Pyrv_Knase_insert_dom_sf"/>
</dbReference>
<evidence type="ECO:0000259" key="15">
    <source>
        <dbReference type="Pfam" id="PF00224"/>
    </source>
</evidence>
<dbReference type="SUPFAM" id="SSF52935">
    <property type="entry name" value="PK C-terminal domain-like"/>
    <property type="match status" value="1"/>
</dbReference>
<keyword evidence="11 14" id="KW-0324">Glycolysis</keyword>
<proteinExistence type="inferred from homology"/>
<reference evidence="16 17" key="1">
    <citation type="journal article" date="2013" name="BMC Genomics">
        <title>Comparison of the complete genome sequence of two closely related isolates of 'Candidatus Phytoplasma australiense' reveals genome plasticity.</title>
        <authorList>
            <person name="Andersen M.T."/>
            <person name="Liefting L.W."/>
            <person name="Havukkala I."/>
            <person name="Beever R.E."/>
        </authorList>
    </citation>
    <scope>NUCLEOTIDE SEQUENCE [LARGE SCALE GENOMIC DNA]</scope>
    <source>
        <strain evidence="16 17">NZSb11</strain>
    </source>
</reference>